<evidence type="ECO:0000256" key="1">
    <source>
        <dbReference type="SAM" id="Phobius"/>
    </source>
</evidence>
<keyword evidence="3" id="KW-1185">Reference proteome</keyword>
<dbReference type="AlphaFoldDB" id="A0A1C6VE75"/>
<feature type="transmembrane region" description="Helical" evidence="1">
    <location>
        <begin position="61"/>
        <end position="82"/>
    </location>
</feature>
<reference evidence="2 3" key="1">
    <citation type="submission" date="2016-06" db="EMBL/GenBank/DDBJ databases">
        <authorList>
            <person name="Kjaerup R.B."/>
            <person name="Dalgaard T.S."/>
            <person name="Juul-Madsen H.R."/>
        </authorList>
    </citation>
    <scope>NUCLEOTIDE SEQUENCE [LARGE SCALE GENOMIC DNA]</scope>
    <source>
        <strain evidence="2 3">DSM 45577</strain>
    </source>
</reference>
<sequence length="115" mass="12104">MTALFRVAGTLPPDSPLRRLAGHTVTLPARDRATADRRAAELRQAGAVPVVWQVRPVPWTWIAWNLTGVVLGALAAAITAVLAGDHATAILATAAMVAAGLALFPVLTHHEMESQ</sequence>
<keyword evidence="1" id="KW-0472">Membrane</keyword>
<feature type="transmembrane region" description="Helical" evidence="1">
    <location>
        <begin position="89"/>
        <end position="107"/>
    </location>
</feature>
<dbReference type="EMBL" id="FMIA01000002">
    <property type="protein sequence ID" value="SCL64663.1"/>
    <property type="molecule type" value="Genomic_DNA"/>
</dbReference>
<accession>A0A1C6VE75</accession>
<dbReference type="Proteomes" id="UP000198937">
    <property type="component" value="Unassembled WGS sequence"/>
</dbReference>
<organism evidence="2 3">
    <name type="scientific">Micromonospora yangpuensis</name>
    <dbReference type="NCBI Taxonomy" id="683228"/>
    <lineage>
        <taxon>Bacteria</taxon>
        <taxon>Bacillati</taxon>
        <taxon>Actinomycetota</taxon>
        <taxon>Actinomycetes</taxon>
        <taxon>Micromonosporales</taxon>
        <taxon>Micromonosporaceae</taxon>
        <taxon>Micromonospora</taxon>
    </lineage>
</organism>
<dbReference type="RefSeq" id="WP_091444919.1">
    <property type="nucleotide sequence ID" value="NZ_BMMJ01000007.1"/>
</dbReference>
<proteinExistence type="predicted"/>
<gene>
    <name evidence="2" type="ORF">GA0070617_5525</name>
</gene>
<name>A0A1C6VE75_9ACTN</name>
<dbReference type="STRING" id="683228.GA0070617_5525"/>
<evidence type="ECO:0000313" key="3">
    <source>
        <dbReference type="Proteomes" id="UP000198937"/>
    </source>
</evidence>
<keyword evidence="1" id="KW-1133">Transmembrane helix</keyword>
<protein>
    <submittedName>
        <fullName evidence="2">Uncharacterized protein</fullName>
    </submittedName>
</protein>
<keyword evidence="1" id="KW-0812">Transmembrane</keyword>
<evidence type="ECO:0000313" key="2">
    <source>
        <dbReference type="EMBL" id="SCL64663.1"/>
    </source>
</evidence>